<dbReference type="Pfam" id="PF08012">
    <property type="entry name" value="DUF1702"/>
    <property type="match status" value="1"/>
</dbReference>
<comment type="caution">
    <text evidence="1">The sequence shown here is derived from an EMBL/GenBank/DDBJ whole genome shotgun (WGS) entry which is preliminary data.</text>
</comment>
<accession>A0A5N0DWC8</accession>
<dbReference type="InterPro" id="IPR012964">
    <property type="entry name" value="DUF1702"/>
</dbReference>
<protein>
    <submittedName>
        <fullName evidence="1">DUF1702 family protein</fullName>
    </submittedName>
</protein>
<proteinExistence type="predicted"/>
<dbReference type="Proteomes" id="UP000323876">
    <property type="component" value="Unassembled WGS sequence"/>
</dbReference>
<sequence length="348" mass="37347">MLPVTASMCLCILGKGTVMGSGVKRGARIPAVIRRRMMIPVRAMDFEVRGFRSTDPDLRARLEGVCSSLLAGYNPVMRYGVPEPLEEIEKLDPDMRGFAYEGAAIACAMLDVLTLSRGRNVPTLLSSPTAQHYPQLTAIGIGLGLAQLRKSGWGGLGEVDGLDPLVRWMAVDGRGFWGSFFHTTKYLATKRTAHPVQSLAEQVMDQGVGRSLWFVECADVPALGRRVSTFHPSRHADLWAGIGLAACYAGGADDAGLAQIIELSGEHRAQLAIGAATPSRARVLSGSIPVFAEQATKAFTGVDVKTAAGWETDAIREVGPHADTVADYLRMRELVRRSWLISTGGAVS</sequence>
<gene>
    <name evidence="1" type="ORF">F3087_40775</name>
</gene>
<organism evidence="1 2">
    <name type="scientific">Nocardia colli</name>
    <dbReference type="NCBI Taxonomy" id="2545717"/>
    <lineage>
        <taxon>Bacteria</taxon>
        <taxon>Bacillati</taxon>
        <taxon>Actinomycetota</taxon>
        <taxon>Actinomycetes</taxon>
        <taxon>Mycobacteriales</taxon>
        <taxon>Nocardiaceae</taxon>
        <taxon>Nocardia</taxon>
    </lineage>
</organism>
<reference evidence="1 2" key="1">
    <citation type="submission" date="2019-09" db="EMBL/GenBank/DDBJ databases">
        <authorList>
            <person name="Wang X."/>
        </authorList>
    </citation>
    <scope>NUCLEOTIDE SEQUENCE [LARGE SCALE GENOMIC DNA]</scope>
    <source>
        <strain evidence="1 2">CICC 11023</strain>
    </source>
</reference>
<dbReference type="AlphaFoldDB" id="A0A5N0DWC8"/>
<evidence type="ECO:0000313" key="1">
    <source>
        <dbReference type="EMBL" id="KAA8880650.1"/>
    </source>
</evidence>
<name>A0A5N0DWC8_9NOCA</name>
<dbReference type="OrthoDB" id="2530105at2"/>
<keyword evidence="2" id="KW-1185">Reference proteome</keyword>
<evidence type="ECO:0000313" key="2">
    <source>
        <dbReference type="Proteomes" id="UP000323876"/>
    </source>
</evidence>
<dbReference type="EMBL" id="VXLC01000032">
    <property type="protein sequence ID" value="KAA8880650.1"/>
    <property type="molecule type" value="Genomic_DNA"/>
</dbReference>